<keyword evidence="4" id="KW-0521">NADP</keyword>
<dbReference type="InterPro" id="IPR000960">
    <property type="entry name" value="Flavin_mOase"/>
</dbReference>
<keyword evidence="5" id="KW-0560">Oxidoreductase</keyword>
<keyword evidence="2" id="KW-0285">Flavoprotein</keyword>
<dbReference type="AlphaFoldDB" id="A0A4U0U0V5"/>
<gene>
    <name evidence="6" type="ORF">B0A50_03874</name>
</gene>
<dbReference type="OrthoDB" id="66881at2759"/>
<name>A0A4U0U0V5_9PEZI</name>
<evidence type="ECO:0008006" key="8">
    <source>
        <dbReference type="Google" id="ProtNLM"/>
    </source>
</evidence>
<evidence type="ECO:0000256" key="2">
    <source>
        <dbReference type="ARBA" id="ARBA00022630"/>
    </source>
</evidence>
<accession>A0A4U0U0V5</accession>
<dbReference type="PANTHER" id="PTHR23023">
    <property type="entry name" value="DIMETHYLANILINE MONOOXYGENASE"/>
    <property type="match status" value="1"/>
</dbReference>
<dbReference type="EMBL" id="NAJL01000018">
    <property type="protein sequence ID" value="TKA28407.1"/>
    <property type="molecule type" value="Genomic_DNA"/>
</dbReference>
<evidence type="ECO:0000256" key="1">
    <source>
        <dbReference type="ARBA" id="ARBA00009183"/>
    </source>
</evidence>
<organism evidence="6 7">
    <name type="scientific">Salinomyces thailandicus</name>
    <dbReference type="NCBI Taxonomy" id="706561"/>
    <lineage>
        <taxon>Eukaryota</taxon>
        <taxon>Fungi</taxon>
        <taxon>Dikarya</taxon>
        <taxon>Ascomycota</taxon>
        <taxon>Pezizomycotina</taxon>
        <taxon>Dothideomycetes</taxon>
        <taxon>Dothideomycetidae</taxon>
        <taxon>Mycosphaerellales</taxon>
        <taxon>Teratosphaeriaceae</taxon>
        <taxon>Salinomyces</taxon>
    </lineage>
</organism>
<dbReference type="GO" id="GO:0050661">
    <property type="term" value="F:NADP binding"/>
    <property type="evidence" value="ECO:0007669"/>
    <property type="project" value="InterPro"/>
</dbReference>
<evidence type="ECO:0000256" key="3">
    <source>
        <dbReference type="ARBA" id="ARBA00022827"/>
    </source>
</evidence>
<keyword evidence="7" id="KW-1185">Reference proteome</keyword>
<keyword evidence="3" id="KW-0274">FAD</keyword>
<proteinExistence type="inferred from homology"/>
<dbReference type="GO" id="GO:0004499">
    <property type="term" value="F:N,N-dimethylaniline monooxygenase activity"/>
    <property type="evidence" value="ECO:0007669"/>
    <property type="project" value="InterPro"/>
</dbReference>
<evidence type="ECO:0000256" key="4">
    <source>
        <dbReference type="ARBA" id="ARBA00022857"/>
    </source>
</evidence>
<dbReference type="Proteomes" id="UP000308549">
    <property type="component" value="Unassembled WGS sequence"/>
</dbReference>
<evidence type="ECO:0000256" key="5">
    <source>
        <dbReference type="ARBA" id="ARBA00023002"/>
    </source>
</evidence>
<reference evidence="6 7" key="1">
    <citation type="submission" date="2017-03" db="EMBL/GenBank/DDBJ databases">
        <title>Genomes of endolithic fungi from Antarctica.</title>
        <authorList>
            <person name="Coleine C."/>
            <person name="Masonjones S."/>
            <person name="Stajich J.E."/>
        </authorList>
    </citation>
    <scope>NUCLEOTIDE SEQUENCE [LARGE SCALE GENOMIC DNA]</scope>
    <source>
        <strain evidence="6 7">CCFEE 6315</strain>
    </source>
</reference>
<sequence length="497" mass="55203">MSNNPDTLPIARSRPPTVAIIGAGAAGLAAAKHLLAEGCDVLLFEHKVGPGGVWNIDPANRLDSPVYADLETNVPRALMTFSDHPWPPNTSLFPKSPRVQEYLQSYLTTLESSERARTHLHVMFNAEVIDIRKVTHQKTPQWKVVVRQRHFNQPPNDVPYMVKTVVVAMGNYHHKFIPEAMGDQLAQWDATYPGSLIHSIQYRRAEDFTGQTVLVVGNSASGWDISANLAPTARMVIVSSQRYNPLNPALSAPTLIGVPAIAYLDVPSRAVAFTDGRKAYNIDRIIYCTGYAYDFSFIKKGTAKGDERVFASGVKVSNVYEHMFYTEDPTLAFVGLPTMSAAFNVAEAQSAVVARVFSGRLPLPSRSRLRSAEQSALEVWEQQMQAGEAGAGDYHSFRLTTDKDYINRLLMWAMSTRNRTVLGDHGQSPPFWCRCLDHARDQSRAVRVVFKGKGAERHRFTSFRSLGFELVTACEKGGNVVSMYQGRCRSCFMEPAK</sequence>
<comment type="similarity">
    <text evidence="1">Belongs to the FMO family.</text>
</comment>
<dbReference type="PRINTS" id="PR00370">
    <property type="entry name" value="FMOXYGENASE"/>
</dbReference>
<protein>
    <recommendedName>
        <fullName evidence="8">Flavin-containing monooxygenase</fullName>
    </recommendedName>
</protein>
<evidence type="ECO:0000313" key="6">
    <source>
        <dbReference type="EMBL" id="TKA28407.1"/>
    </source>
</evidence>
<dbReference type="InterPro" id="IPR050346">
    <property type="entry name" value="FMO-like"/>
</dbReference>
<dbReference type="Pfam" id="PF00743">
    <property type="entry name" value="FMO-like"/>
    <property type="match status" value="2"/>
</dbReference>
<dbReference type="InterPro" id="IPR020946">
    <property type="entry name" value="Flavin_mOase-like"/>
</dbReference>
<dbReference type="InterPro" id="IPR036188">
    <property type="entry name" value="FAD/NAD-bd_sf"/>
</dbReference>
<evidence type="ECO:0000313" key="7">
    <source>
        <dbReference type="Proteomes" id="UP000308549"/>
    </source>
</evidence>
<dbReference type="GO" id="GO:0050660">
    <property type="term" value="F:flavin adenine dinucleotide binding"/>
    <property type="evidence" value="ECO:0007669"/>
    <property type="project" value="InterPro"/>
</dbReference>
<comment type="caution">
    <text evidence="6">The sequence shown here is derived from an EMBL/GenBank/DDBJ whole genome shotgun (WGS) entry which is preliminary data.</text>
</comment>
<dbReference type="SUPFAM" id="SSF51905">
    <property type="entry name" value="FAD/NAD(P)-binding domain"/>
    <property type="match status" value="2"/>
</dbReference>
<dbReference type="Gene3D" id="3.50.50.60">
    <property type="entry name" value="FAD/NAD(P)-binding domain"/>
    <property type="match status" value="2"/>
</dbReference>